<evidence type="ECO:0000313" key="2">
    <source>
        <dbReference type="Proteomes" id="UP000217277"/>
    </source>
</evidence>
<gene>
    <name evidence="1" type="ORF">PAGA_a2049</name>
</gene>
<protein>
    <submittedName>
        <fullName evidence="1">Uncharacterized protein</fullName>
    </submittedName>
</protein>
<keyword evidence="2" id="KW-1185">Reference proteome</keyword>
<reference evidence="1" key="1">
    <citation type="submission" date="2015-03" db="EMBL/GenBank/DDBJ databases">
        <authorList>
            <person name="Xie B.-B."/>
            <person name="Rong J.-C."/>
            <person name="Qin Q.-L."/>
            <person name="Zhang Y.-Z."/>
        </authorList>
    </citation>
    <scope>NUCLEOTIDE SEQUENCE</scope>
    <source>
        <strain evidence="1">DSM 14585</strain>
    </source>
</reference>
<dbReference type="Proteomes" id="UP000217277">
    <property type="component" value="Chromosome I"/>
</dbReference>
<organism evidence="1 2">
    <name type="scientific">Pseudoalteromonas agarivorans DSM 14585</name>
    <dbReference type="NCBI Taxonomy" id="1312369"/>
    <lineage>
        <taxon>Bacteria</taxon>
        <taxon>Pseudomonadati</taxon>
        <taxon>Pseudomonadota</taxon>
        <taxon>Gammaproteobacteria</taxon>
        <taxon>Alteromonadales</taxon>
        <taxon>Pseudoalteromonadaceae</taxon>
        <taxon>Pseudoalteromonas</taxon>
    </lineage>
</organism>
<name>A0ACA8DWB5_9GAMM</name>
<evidence type="ECO:0000313" key="1">
    <source>
        <dbReference type="EMBL" id="ATC82379.1"/>
    </source>
</evidence>
<dbReference type="EMBL" id="CP011011">
    <property type="protein sequence ID" value="ATC82379.1"/>
    <property type="molecule type" value="Genomic_DNA"/>
</dbReference>
<proteinExistence type="predicted"/>
<sequence>MVKAKSSQYQPSQSDFNQIIGTYGKRKIFQENGKLFYQYLDDSAFEIELLDKETIIFKAFTEARLQAIYKDKEAVALKMLSFGEDAKEFQRTM</sequence>
<accession>A0ACA8DWB5</accession>